<comment type="caution">
    <text evidence="2">The sequence shown here is derived from an EMBL/GenBank/DDBJ whole genome shotgun (WGS) entry which is preliminary data.</text>
</comment>
<dbReference type="OrthoDB" id="1106524at2759"/>
<accession>A0A565CCK2</accession>
<gene>
    <name evidence="2" type="ORF">ANE_LOCUS21715</name>
</gene>
<keyword evidence="1" id="KW-0175">Coiled coil</keyword>
<evidence type="ECO:0000256" key="1">
    <source>
        <dbReference type="SAM" id="Coils"/>
    </source>
</evidence>
<name>A0A565CCK2_9BRAS</name>
<dbReference type="EMBL" id="CABITT030000007">
    <property type="protein sequence ID" value="VVB11271.1"/>
    <property type="molecule type" value="Genomic_DNA"/>
</dbReference>
<feature type="coiled-coil region" evidence="1">
    <location>
        <begin position="49"/>
        <end position="76"/>
    </location>
</feature>
<proteinExistence type="predicted"/>
<keyword evidence="3" id="KW-1185">Reference proteome</keyword>
<sequence length="85" mass="9516">MCVVAAAGSSKQGHVFGLGALRNEVLPAFEASSSAQHPFEEPEIITQWLEEVEAELKQSREEKQEFQRRFESMEKIVQSLASHNA</sequence>
<evidence type="ECO:0000313" key="3">
    <source>
        <dbReference type="Proteomes" id="UP000489600"/>
    </source>
</evidence>
<reference evidence="2" key="1">
    <citation type="submission" date="2019-07" db="EMBL/GenBank/DDBJ databases">
        <authorList>
            <person name="Dittberner H."/>
        </authorList>
    </citation>
    <scope>NUCLEOTIDE SEQUENCE [LARGE SCALE GENOMIC DNA]</scope>
</reference>
<dbReference type="Proteomes" id="UP000489600">
    <property type="component" value="Unassembled WGS sequence"/>
</dbReference>
<protein>
    <submittedName>
        <fullName evidence="2">Uncharacterized protein</fullName>
    </submittedName>
</protein>
<organism evidence="2 3">
    <name type="scientific">Arabis nemorensis</name>
    <dbReference type="NCBI Taxonomy" id="586526"/>
    <lineage>
        <taxon>Eukaryota</taxon>
        <taxon>Viridiplantae</taxon>
        <taxon>Streptophyta</taxon>
        <taxon>Embryophyta</taxon>
        <taxon>Tracheophyta</taxon>
        <taxon>Spermatophyta</taxon>
        <taxon>Magnoliopsida</taxon>
        <taxon>eudicotyledons</taxon>
        <taxon>Gunneridae</taxon>
        <taxon>Pentapetalae</taxon>
        <taxon>rosids</taxon>
        <taxon>malvids</taxon>
        <taxon>Brassicales</taxon>
        <taxon>Brassicaceae</taxon>
        <taxon>Arabideae</taxon>
        <taxon>Arabis</taxon>
    </lineage>
</organism>
<evidence type="ECO:0000313" key="2">
    <source>
        <dbReference type="EMBL" id="VVB11271.1"/>
    </source>
</evidence>
<dbReference type="AlphaFoldDB" id="A0A565CCK2"/>